<evidence type="ECO:0000256" key="1">
    <source>
        <dbReference type="SAM" id="Phobius"/>
    </source>
</evidence>
<keyword evidence="1" id="KW-0812">Transmembrane</keyword>
<sequence length="171" mass="19413">MSFIRPEVAAHFRRYRGVLEGVAFLLVGLWMFLRLYGAVKLVGALVFLVGLGLCWNAIRRAKLRQREGGKGVIEVTERRFSWFTADGGTRFSLDDVVKIEIETNDRGPVEEDLFWYFTLFDGSRHEVAGSAAQGDTIFDLLATFPGVDYEKVIKASSSTICDHFLIWQKRD</sequence>
<feature type="transmembrane region" description="Helical" evidence="1">
    <location>
        <begin position="39"/>
        <end position="58"/>
    </location>
</feature>
<protein>
    <submittedName>
        <fullName evidence="2">Uncharacterized protein</fullName>
    </submittedName>
</protein>
<proteinExistence type="predicted"/>
<comment type="caution">
    <text evidence="2">The sequence shown here is derived from an EMBL/GenBank/DDBJ whole genome shotgun (WGS) entry which is preliminary data.</text>
</comment>
<keyword evidence="3" id="KW-1185">Reference proteome</keyword>
<evidence type="ECO:0000313" key="2">
    <source>
        <dbReference type="EMBL" id="MBI1493706.1"/>
    </source>
</evidence>
<keyword evidence="1" id="KW-1133">Transmembrane helix</keyword>
<dbReference type="Proteomes" id="UP000640583">
    <property type="component" value="Unassembled WGS sequence"/>
</dbReference>
<name>A0A8J7LPK2_9RHOB</name>
<feature type="transmembrane region" description="Helical" evidence="1">
    <location>
        <begin position="15"/>
        <end position="33"/>
    </location>
</feature>
<dbReference type="AlphaFoldDB" id="A0A8J7LPK2"/>
<dbReference type="EMBL" id="JADCKQ010000005">
    <property type="protein sequence ID" value="MBI1493706.1"/>
    <property type="molecule type" value="Genomic_DNA"/>
</dbReference>
<keyword evidence="1" id="KW-0472">Membrane</keyword>
<accession>A0A8J7LPK2</accession>
<evidence type="ECO:0000313" key="3">
    <source>
        <dbReference type="Proteomes" id="UP000640583"/>
    </source>
</evidence>
<dbReference type="RefSeq" id="WP_228848529.1">
    <property type="nucleotide sequence ID" value="NZ_JADCKQ010000005.1"/>
</dbReference>
<reference evidence="2" key="1">
    <citation type="submission" date="2020-10" db="EMBL/GenBank/DDBJ databases">
        <title>Paenihalocynthiibacter styelae gen. nov., sp. nov., isolated from stalked sea squirt Styela clava.</title>
        <authorList>
            <person name="Kim Y.-O."/>
            <person name="Yoon J.-H."/>
        </authorList>
    </citation>
    <scope>NUCLEOTIDE SEQUENCE</scope>
    <source>
        <strain evidence="2">MYP1-1</strain>
    </source>
</reference>
<organism evidence="2 3">
    <name type="scientific">Halocynthiibacter styelae</name>
    <dbReference type="NCBI Taxonomy" id="2761955"/>
    <lineage>
        <taxon>Bacteria</taxon>
        <taxon>Pseudomonadati</taxon>
        <taxon>Pseudomonadota</taxon>
        <taxon>Alphaproteobacteria</taxon>
        <taxon>Rhodobacterales</taxon>
        <taxon>Paracoccaceae</taxon>
        <taxon>Halocynthiibacter</taxon>
    </lineage>
</organism>
<gene>
    <name evidence="2" type="ORF">H1D41_08685</name>
</gene>